<evidence type="ECO:0000313" key="3">
    <source>
        <dbReference type="Proteomes" id="UP000023152"/>
    </source>
</evidence>
<protein>
    <submittedName>
        <fullName evidence="2">Tenascin XB-like protein</fullName>
    </submittedName>
</protein>
<dbReference type="AlphaFoldDB" id="X6LKG4"/>
<dbReference type="Proteomes" id="UP000023152">
    <property type="component" value="Unassembled WGS sequence"/>
</dbReference>
<organism evidence="2 3">
    <name type="scientific">Reticulomyxa filosa</name>
    <dbReference type="NCBI Taxonomy" id="46433"/>
    <lineage>
        <taxon>Eukaryota</taxon>
        <taxon>Sar</taxon>
        <taxon>Rhizaria</taxon>
        <taxon>Retaria</taxon>
        <taxon>Foraminifera</taxon>
        <taxon>Monothalamids</taxon>
        <taxon>Reticulomyxidae</taxon>
        <taxon>Reticulomyxa</taxon>
    </lineage>
</organism>
<reference evidence="2 3" key="1">
    <citation type="journal article" date="2013" name="Curr. Biol.">
        <title>The Genome of the Foraminiferan Reticulomyxa filosa.</title>
        <authorList>
            <person name="Glockner G."/>
            <person name="Hulsmann N."/>
            <person name="Schleicher M."/>
            <person name="Noegel A.A."/>
            <person name="Eichinger L."/>
            <person name="Gallinger C."/>
            <person name="Pawlowski J."/>
            <person name="Sierra R."/>
            <person name="Euteneuer U."/>
            <person name="Pillet L."/>
            <person name="Moustafa A."/>
            <person name="Platzer M."/>
            <person name="Groth M."/>
            <person name="Szafranski K."/>
            <person name="Schliwa M."/>
        </authorList>
    </citation>
    <scope>NUCLEOTIDE SEQUENCE [LARGE SCALE GENOMIC DNA]</scope>
</reference>
<proteinExistence type="predicted"/>
<dbReference type="EMBL" id="ASPP01035863">
    <property type="protein sequence ID" value="ETO02408.1"/>
    <property type="molecule type" value="Genomic_DNA"/>
</dbReference>
<feature type="coiled-coil region" evidence="1">
    <location>
        <begin position="5"/>
        <end position="39"/>
    </location>
</feature>
<evidence type="ECO:0000313" key="2">
    <source>
        <dbReference type="EMBL" id="ETO02408.1"/>
    </source>
</evidence>
<comment type="caution">
    <text evidence="2">The sequence shown here is derived from an EMBL/GenBank/DDBJ whole genome shotgun (WGS) entry which is preliminary data.</text>
</comment>
<keyword evidence="3" id="KW-1185">Reference proteome</keyword>
<accession>X6LKG4</accession>
<name>X6LKG4_RETFI</name>
<keyword evidence="1" id="KW-0175">Coiled coil</keyword>
<gene>
    <name evidence="2" type="ORF">RFI_35028</name>
</gene>
<evidence type="ECO:0000256" key="1">
    <source>
        <dbReference type="SAM" id="Coils"/>
    </source>
</evidence>
<sequence length="284" mass="30914">MKDKVENKNINIQQLQTQIEKEQKNEQKEKQQHKNCENMLSFALNSNLRNGVDFLLVAENKKTIQLKNNEWNYYNFGIFLLGENIILTVKLNSFFTTEYGHLKIKTSHLWIKHSSKIDCSGLGYPSGQGPGKGKSVRCGGGYGTKGEGNKKGGEMYGEETLLKQIHFGSGGGVGGFGVGVGGSGGGIIELIIEQQLINHGLIQSNGEDGISGGGNGSGGSILIELQCQSHSNKVKQTFGTITCIGKNQNEEYKGGKGRIAIYGIELPSDDILKIDPIPFNRIHK</sequence>